<protein>
    <submittedName>
        <fullName evidence="1">Uncharacterized protein</fullName>
    </submittedName>
</protein>
<dbReference type="EMBL" id="JAROAV010000021">
    <property type="protein sequence ID" value="MDF8263684.1"/>
    <property type="molecule type" value="Genomic_DNA"/>
</dbReference>
<comment type="caution">
    <text evidence="1">The sequence shown here is derived from an EMBL/GenBank/DDBJ whole genome shotgun (WGS) entry which is preliminary data.</text>
</comment>
<dbReference type="Proteomes" id="UP001528912">
    <property type="component" value="Unassembled WGS sequence"/>
</dbReference>
<dbReference type="RefSeq" id="WP_277191353.1">
    <property type="nucleotide sequence ID" value="NZ_JAROAV010000021.1"/>
</dbReference>
<sequence length="153" mass="15704">MITTPSGSTPEGLRVRLELPRTRVSAGATVNAAIVIDNPTGRAVELWSGAGAGGRCTPKYAVQLVRRGIDNTPAFTAECGSGPLRIAPGQTRMPVTALTTYTHCTQDTTPAGSPRCEADGAPPGLPQGRYTARVVGNVLNQAPGVPVEVVAAT</sequence>
<evidence type="ECO:0000313" key="2">
    <source>
        <dbReference type="Proteomes" id="UP001528912"/>
    </source>
</evidence>
<gene>
    <name evidence="1" type="ORF">P4R38_05440</name>
</gene>
<evidence type="ECO:0000313" key="1">
    <source>
        <dbReference type="EMBL" id="MDF8263684.1"/>
    </source>
</evidence>
<proteinExistence type="predicted"/>
<accession>A0ABT6C415</accession>
<name>A0ABT6C415_9MICO</name>
<organism evidence="1 2">
    <name type="scientific">Luteipulveratus flavus</name>
    <dbReference type="NCBI Taxonomy" id="3031728"/>
    <lineage>
        <taxon>Bacteria</taxon>
        <taxon>Bacillati</taxon>
        <taxon>Actinomycetota</taxon>
        <taxon>Actinomycetes</taxon>
        <taxon>Micrococcales</taxon>
        <taxon>Dermacoccaceae</taxon>
        <taxon>Luteipulveratus</taxon>
    </lineage>
</organism>
<reference evidence="1 2" key="1">
    <citation type="submission" date="2023-03" db="EMBL/GenBank/DDBJ databases">
        <title>YIM 133296 draft genome.</title>
        <authorList>
            <person name="Xiong L."/>
        </authorList>
    </citation>
    <scope>NUCLEOTIDE SEQUENCE [LARGE SCALE GENOMIC DNA]</scope>
    <source>
        <strain evidence="1 2">YIM 133296</strain>
    </source>
</reference>
<keyword evidence="2" id="KW-1185">Reference proteome</keyword>